<dbReference type="Pfam" id="PF13432">
    <property type="entry name" value="TPR_16"/>
    <property type="match status" value="6"/>
</dbReference>
<dbReference type="InterPro" id="IPR051012">
    <property type="entry name" value="CellSynth/LPSAsmb/PSIAsmb"/>
</dbReference>
<dbReference type="InterPro" id="IPR011990">
    <property type="entry name" value="TPR-like_helical_dom_sf"/>
</dbReference>
<dbReference type="PROSITE" id="PS50005">
    <property type="entry name" value="TPR"/>
    <property type="match status" value="2"/>
</dbReference>
<name>I4B8G4_TURPD</name>
<keyword evidence="6" id="KW-1185">Reference proteome</keyword>
<dbReference type="Proteomes" id="UP000006048">
    <property type="component" value="Chromosome"/>
</dbReference>
<dbReference type="SUPFAM" id="SSF48452">
    <property type="entry name" value="TPR-like"/>
    <property type="match status" value="4"/>
</dbReference>
<dbReference type="Gene3D" id="1.25.40.10">
    <property type="entry name" value="Tetratricopeptide repeat domain"/>
    <property type="match status" value="7"/>
</dbReference>
<dbReference type="PANTHER" id="PTHR45586:SF1">
    <property type="entry name" value="LIPOPOLYSACCHARIDE ASSEMBLY PROTEIN B"/>
    <property type="match status" value="1"/>
</dbReference>
<dbReference type="STRING" id="869212.Turpa_2932"/>
<dbReference type="InterPro" id="IPR019734">
    <property type="entry name" value="TPR_rpt"/>
</dbReference>
<evidence type="ECO:0000256" key="1">
    <source>
        <dbReference type="ARBA" id="ARBA00022737"/>
    </source>
</evidence>
<proteinExistence type="predicted"/>
<evidence type="ECO:0000256" key="2">
    <source>
        <dbReference type="ARBA" id="ARBA00022803"/>
    </source>
</evidence>
<evidence type="ECO:0000313" key="5">
    <source>
        <dbReference type="EMBL" id="AFM13571.1"/>
    </source>
</evidence>
<dbReference type="RefSeq" id="WP_014804073.1">
    <property type="nucleotide sequence ID" value="NC_018020.1"/>
</dbReference>
<evidence type="ECO:0000256" key="3">
    <source>
        <dbReference type="PROSITE-ProRule" id="PRU00339"/>
    </source>
</evidence>
<accession>I4B8G4</accession>
<keyword evidence="2 3" id="KW-0802">TPR repeat</keyword>
<gene>
    <name evidence="5" type="ordered locus">Turpa_2932</name>
</gene>
<dbReference type="SMART" id="SM00028">
    <property type="entry name" value="TPR"/>
    <property type="match status" value="10"/>
</dbReference>
<feature type="repeat" description="TPR" evidence="3">
    <location>
        <begin position="141"/>
        <end position="174"/>
    </location>
</feature>
<dbReference type="KEGG" id="tpx:Turpa_2932"/>
<keyword evidence="4" id="KW-0732">Signal</keyword>
<keyword evidence="1" id="KW-0677">Repeat</keyword>
<feature type="chain" id="PRO_5003686426" evidence="4">
    <location>
        <begin position="26"/>
        <end position="961"/>
    </location>
</feature>
<dbReference type="EMBL" id="CP002959">
    <property type="protein sequence ID" value="AFM13571.1"/>
    <property type="molecule type" value="Genomic_DNA"/>
</dbReference>
<evidence type="ECO:0000256" key="4">
    <source>
        <dbReference type="SAM" id="SignalP"/>
    </source>
</evidence>
<dbReference type="AlphaFoldDB" id="I4B8G4"/>
<organism evidence="5 6">
    <name type="scientific">Turneriella parva (strain ATCC BAA-1111 / DSM 21527 / NCTC 11395 / H)</name>
    <name type="common">Leptospira parva</name>
    <dbReference type="NCBI Taxonomy" id="869212"/>
    <lineage>
        <taxon>Bacteria</taxon>
        <taxon>Pseudomonadati</taxon>
        <taxon>Spirochaetota</taxon>
        <taxon>Spirochaetia</taxon>
        <taxon>Leptospirales</taxon>
        <taxon>Leptospiraceae</taxon>
        <taxon>Turneriella</taxon>
    </lineage>
</organism>
<dbReference type="HOGENOM" id="CLU_307529_0_0_12"/>
<dbReference type="OrthoDB" id="366149at2"/>
<feature type="signal peptide" evidence="4">
    <location>
        <begin position="1"/>
        <end position="25"/>
    </location>
</feature>
<feature type="repeat" description="TPR" evidence="3">
    <location>
        <begin position="550"/>
        <end position="583"/>
    </location>
</feature>
<dbReference type="PROSITE" id="PS50293">
    <property type="entry name" value="TPR_REGION"/>
    <property type="match status" value="1"/>
</dbReference>
<protein>
    <submittedName>
        <fullName evidence="5">Tetratricopeptide TPR_1 repeat-containing protein</fullName>
    </submittedName>
</protein>
<sequence length="961" mass="109530">MQSSIRAFFCCLLLAASLPGQGVFADSFDSEQSFRTAMVAFKEKSFYSARLLLQEIILKDPKGEYGDDAQYYLAMTYYYESDYKTAQFEFKALQRDFPESPFVVRAAFWNGEAWFYRKQYREAIESHSAFVRKNRENILSASALYTIGYIYNEQRRYDEAIIEFTRALKNYPESTAAPALTLQLGIAHFNSGGYAAARRQFETLLVKYTAADNLAAARFWLGKSFYAEEKFGDALREFSAVLKDYPAAEEAAEALYLSALCQYKQKKAAEAVSTLEDLFGRYPKHAIYPFARYRHAQLKAEAGDDGAALPSLLEIINQHQTHETFAPALGLLAEIRRRQGKTDEAILTFEALGSEKSVSGKSRKELLRRHGDLLYQSHRYADASLVYGKLAEEFSADQEGATHYLLLARSLYREGRFDDALTRLTLLDKKFEDSEARAEALFLRAEITYSLGKFTEALQQYARFVKRHGDHARVFDAELGIGWVYFELKQYARAADTFRRLLKKYKKPAEEARAQLALGACLYNLRDLEGARTTYQNIIKSFPALTEHTSEAYYQLAWLEFRKNNFEGAEKTFRQYLERDKGDIPRAAEAMYFAALCRYQLGDYAAAEAQFTELYADATKPAWIRERSAQDLARTRQARKDFTSAAATYRQFIADFPESQGVDEALYHLTELAFKADAVGDAEAATSALRSRNKNSPWMAESLREHMVYHRRKQNFRQAAAALKELEALQTKPNQKLELLLARAELLADEKKYAEATAIVQSVLGDEDAPEPLLLRAANQLFEIHELQGEFSAAAQTAAKLAKKFEGSDTLFAELTFFEGKYQLLAGDTLAGRETLSGLLKSRSLGQRARYLLAESHQKDGDSARALDFYRQITQKPNEALYLKARLNIGELLYAKQEFEPAAREFSRVAFSDSRDEVVYERALYRAAQSFRAIKKTAEFESFRKKLSEAFPQSRYLKELE</sequence>
<reference evidence="5 6" key="1">
    <citation type="submission" date="2012-06" db="EMBL/GenBank/DDBJ databases">
        <title>The complete chromosome of genome of Turneriella parva DSM 21527.</title>
        <authorList>
            <consortium name="US DOE Joint Genome Institute (JGI-PGF)"/>
            <person name="Lucas S."/>
            <person name="Han J."/>
            <person name="Lapidus A."/>
            <person name="Bruce D."/>
            <person name="Goodwin L."/>
            <person name="Pitluck S."/>
            <person name="Peters L."/>
            <person name="Kyrpides N."/>
            <person name="Mavromatis K."/>
            <person name="Ivanova N."/>
            <person name="Mikhailova N."/>
            <person name="Chertkov O."/>
            <person name="Detter J.C."/>
            <person name="Tapia R."/>
            <person name="Han C."/>
            <person name="Land M."/>
            <person name="Hauser L."/>
            <person name="Markowitz V."/>
            <person name="Cheng J.-F."/>
            <person name="Hugenholtz P."/>
            <person name="Woyke T."/>
            <person name="Wu D."/>
            <person name="Gronow S."/>
            <person name="Wellnitz S."/>
            <person name="Brambilla E."/>
            <person name="Klenk H.-P."/>
            <person name="Eisen J.A."/>
        </authorList>
    </citation>
    <scope>NUCLEOTIDE SEQUENCE [LARGE SCALE GENOMIC DNA]</scope>
    <source>
        <strain evidence="6">ATCC BAA-1111 / DSM 21527 / NCTC 11395 / H</strain>
    </source>
</reference>
<dbReference type="PANTHER" id="PTHR45586">
    <property type="entry name" value="TPR REPEAT-CONTAINING PROTEIN PA4667"/>
    <property type="match status" value="1"/>
</dbReference>
<evidence type="ECO:0000313" key="6">
    <source>
        <dbReference type="Proteomes" id="UP000006048"/>
    </source>
</evidence>
<dbReference type="Pfam" id="PF13174">
    <property type="entry name" value="TPR_6"/>
    <property type="match status" value="2"/>
</dbReference>